<keyword evidence="15" id="KW-0675">Receptor</keyword>
<dbReference type="Gene3D" id="2.90.10.10">
    <property type="entry name" value="Bulb-type lectin domain"/>
    <property type="match status" value="1"/>
</dbReference>
<dbReference type="PANTHER" id="PTHR47976">
    <property type="entry name" value="G-TYPE LECTIN S-RECEPTOR-LIKE SERINE/THREONINE-PROTEIN KINASE SD2-5"/>
    <property type="match status" value="1"/>
</dbReference>
<evidence type="ECO:0000256" key="7">
    <source>
        <dbReference type="ARBA" id="ARBA00022729"/>
    </source>
</evidence>
<dbReference type="InterPro" id="IPR011009">
    <property type="entry name" value="Kinase-like_dom_sf"/>
</dbReference>
<dbReference type="PROSITE" id="PS00107">
    <property type="entry name" value="PROTEIN_KINASE_ATP"/>
    <property type="match status" value="1"/>
</dbReference>
<evidence type="ECO:0000256" key="1">
    <source>
        <dbReference type="ARBA" id="ARBA00004479"/>
    </source>
</evidence>
<dbReference type="Pfam" id="PF00069">
    <property type="entry name" value="Pkinase"/>
    <property type="match status" value="1"/>
</dbReference>
<evidence type="ECO:0000259" key="23">
    <source>
        <dbReference type="PROSITE" id="PS50011"/>
    </source>
</evidence>
<keyword evidence="5 19" id="KW-0808">Transferase</keyword>
<accession>A0AA88VD07</accession>
<dbReference type="Pfam" id="PF01453">
    <property type="entry name" value="B_lectin"/>
    <property type="match status" value="1"/>
</dbReference>
<dbReference type="FunFam" id="1.10.510.10:FF:000248">
    <property type="entry name" value="S-receptor-like kinase 5"/>
    <property type="match status" value="1"/>
</dbReference>
<keyword evidence="12 22" id="KW-1133">Transmembrane helix</keyword>
<comment type="caution">
    <text evidence="26">The sequence shown here is derived from an EMBL/GenBank/DDBJ whole genome shotgun (WGS) entry which is preliminary data.</text>
</comment>
<dbReference type="GO" id="GO:0005524">
    <property type="term" value="F:ATP binding"/>
    <property type="evidence" value="ECO:0007669"/>
    <property type="project" value="UniProtKB-UniRule"/>
</dbReference>
<comment type="similarity">
    <text evidence="19">Belongs to the protein kinase superfamily. Ser/Thr protein kinase family.</text>
</comment>
<dbReference type="GO" id="GO:0004674">
    <property type="term" value="F:protein serine/threonine kinase activity"/>
    <property type="evidence" value="ECO:0007669"/>
    <property type="project" value="UniProtKB-KW"/>
</dbReference>
<evidence type="ECO:0000256" key="15">
    <source>
        <dbReference type="ARBA" id="ARBA00023170"/>
    </source>
</evidence>
<name>A0AA88VD07_9ASTE</name>
<dbReference type="PROSITE" id="PS50927">
    <property type="entry name" value="BULB_LECTIN"/>
    <property type="match status" value="1"/>
</dbReference>
<dbReference type="InterPro" id="IPR000719">
    <property type="entry name" value="Prot_kinase_dom"/>
</dbReference>
<gene>
    <name evidence="26" type="ORF">RJ639_015561</name>
</gene>
<evidence type="ECO:0000256" key="2">
    <source>
        <dbReference type="ARBA" id="ARBA00022527"/>
    </source>
</evidence>
<evidence type="ECO:0000313" key="26">
    <source>
        <dbReference type="EMBL" id="KAK3006217.1"/>
    </source>
</evidence>
<dbReference type="Gene3D" id="3.30.200.20">
    <property type="entry name" value="Phosphorylase Kinase, domain 1"/>
    <property type="match status" value="1"/>
</dbReference>
<evidence type="ECO:0000256" key="5">
    <source>
        <dbReference type="ARBA" id="ARBA00022679"/>
    </source>
</evidence>
<evidence type="ECO:0000313" key="27">
    <source>
        <dbReference type="Proteomes" id="UP001188597"/>
    </source>
</evidence>
<keyword evidence="11 19" id="KW-0067">ATP-binding</keyword>
<dbReference type="EC" id="2.7.11.1" evidence="19"/>
<evidence type="ECO:0000259" key="25">
    <source>
        <dbReference type="PROSITE" id="PS50927"/>
    </source>
</evidence>
<proteinExistence type="inferred from homology"/>
<dbReference type="PROSITE" id="PS50026">
    <property type="entry name" value="EGF_3"/>
    <property type="match status" value="1"/>
</dbReference>
<dbReference type="CDD" id="cd00028">
    <property type="entry name" value="B_lectin"/>
    <property type="match status" value="1"/>
</dbReference>
<dbReference type="SMART" id="SM00220">
    <property type="entry name" value="S_TKc"/>
    <property type="match status" value="1"/>
</dbReference>
<dbReference type="CDD" id="cd00054">
    <property type="entry name" value="EGF_CA"/>
    <property type="match status" value="1"/>
</dbReference>
<dbReference type="Gene3D" id="1.10.510.10">
    <property type="entry name" value="Transferase(Phosphotransferase) domain 1"/>
    <property type="match status" value="1"/>
</dbReference>
<comment type="subcellular location">
    <subcellularLocation>
        <location evidence="1">Membrane</location>
        <topology evidence="1">Single-pass type I membrane protein</topology>
    </subcellularLocation>
</comment>
<protein>
    <recommendedName>
        <fullName evidence="19">Receptor-like serine/threonine-protein kinase</fullName>
        <ecNumber evidence="19">2.7.11.1</ecNumber>
    </recommendedName>
</protein>
<dbReference type="InterPro" id="IPR017441">
    <property type="entry name" value="Protein_kinase_ATP_BS"/>
</dbReference>
<feature type="domain" description="EGF-like" evidence="24">
    <location>
        <begin position="171"/>
        <end position="206"/>
    </location>
</feature>
<evidence type="ECO:0000256" key="4">
    <source>
        <dbReference type="ARBA" id="ARBA00022553"/>
    </source>
</evidence>
<keyword evidence="9 19" id="KW-0547">Nucleotide-binding</keyword>
<keyword evidence="4" id="KW-0597">Phosphoprotein</keyword>
<comment type="caution">
    <text evidence="20">Lacks conserved residue(s) required for the propagation of feature annotation.</text>
</comment>
<keyword evidence="10 19" id="KW-0418">Kinase</keyword>
<evidence type="ECO:0000256" key="16">
    <source>
        <dbReference type="ARBA" id="ARBA00023180"/>
    </source>
</evidence>
<evidence type="ECO:0000256" key="22">
    <source>
        <dbReference type="SAM" id="Phobius"/>
    </source>
</evidence>
<evidence type="ECO:0000256" key="12">
    <source>
        <dbReference type="ARBA" id="ARBA00022989"/>
    </source>
</evidence>
<evidence type="ECO:0000256" key="19">
    <source>
        <dbReference type="PIRNR" id="PIRNR000641"/>
    </source>
</evidence>
<dbReference type="GO" id="GO:0030246">
    <property type="term" value="F:carbohydrate binding"/>
    <property type="evidence" value="ECO:0007669"/>
    <property type="project" value="UniProtKB-KW"/>
</dbReference>
<feature type="binding site" evidence="21">
    <location>
        <position position="415"/>
    </location>
    <ligand>
        <name>ATP</name>
        <dbReference type="ChEBI" id="CHEBI:30616"/>
    </ligand>
</feature>
<keyword evidence="2 19" id="KW-0723">Serine/threonine-protein kinase</keyword>
<dbReference type="SMART" id="SM00108">
    <property type="entry name" value="B_lectin"/>
    <property type="match status" value="1"/>
</dbReference>
<keyword evidence="7" id="KW-0732">Signal</keyword>
<dbReference type="FunFam" id="3.30.200.20:FF:000178">
    <property type="entry name" value="serine/threonine-protein kinase PBS1-like"/>
    <property type="match status" value="1"/>
</dbReference>
<evidence type="ECO:0000256" key="6">
    <source>
        <dbReference type="ARBA" id="ARBA00022692"/>
    </source>
</evidence>
<dbReference type="AlphaFoldDB" id="A0AA88VD07"/>
<dbReference type="InterPro" id="IPR008271">
    <property type="entry name" value="Ser/Thr_kinase_AS"/>
</dbReference>
<keyword evidence="3 20" id="KW-0245">EGF-like domain</keyword>
<dbReference type="InterPro" id="IPR001480">
    <property type="entry name" value="Bulb-type_lectin_dom"/>
</dbReference>
<evidence type="ECO:0000256" key="10">
    <source>
        <dbReference type="ARBA" id="ARBA00022777"/>
    </source>
</evidence>
<keyword evidence="13 22" id="KW-0472">Membrane</keyword>
<dbReference type="SUPFAM" id="SSF56112">
    <property type="entry name" value="Protein kinase-like (PK-like)"/>
    <property type="match status" value="1"/>
</dbReference>
<sequence>MVGRTYPGFSGSLVTWIDSAGKFLFSNNLNFVLGFSPTTQDPKLLLLVVIHVPTTTTVWTANRGSMIRQTDNFVFDRTGNVYLEKEGGIAWSTDTAGKGVAAMELQDSGNLVLLSDDFKPLLQSFSYPTDTLLSNQFFFEGMRLVMLGANGLITFHNLHESSTVAVPKKIPQDECARPEPCGPYGICEEDKGCRCLDGSSAQSGCNPGVASSCNGSKSSVKLLDVGSEYSYFSLSYTSPIPNYDLGGCMDACLRNYSCLVLFYENSFRNCFHFERIGSSQKQNSTHRFLSYIKVSSTAEDQEQNHGKKKRKKQNHLLLFVIIATTVLFFVSGLLYLGFWCHKKRKREFKYLQEVVGEDAVEDNNVLDKLSRMCIRFSYKDLQTATNNFAMKLGQGGFGSVYEGVLADGTRIAVKKLEGFSQGKREFEAEVRTIGSIHHRHLVKLKGFCVEGIYRLLAYEYVGNGSLEKWIFRKDGEGETLDWQTRFNIGLGLAKGLAYLHEDCGVKIVHCDIKPENVLLDDNFQAKVSDFGLARLMTGEQSRVVTMFKGTRGYLAPEWITNHALSEKYDVYSFGMVLLEIIGGRRNFNLADDSEKAIFPYALKMMEQGKPEEILDSKLKIGTGDENLHVAIIVALYCIQGDMSLRPSMGKVVQILEGSSMVPEIPSSSQMMSNFFAVFVKPTRRIGITPGVSYCHSDAELSGVQLSGPR</sequence>
<evidence type="ECO:0000256" key="13">
    <source>
        <dbReference type="ARBA" id="ARBA00023136"/>
    </source>
</evidence>
<evidence type="ECO:0000256" key="21">
    <source>
        <dbReference type="PROSITE-ProRule" id="PRU10141"/>
    </source>
</evidence>
<feature type="transmembrane region" description="Helical" evidence="22">
    <location>
        <begin position="316"/>
        <end position="339"/>
    </location>
</feature>
<dbReference type="InterPro" id="IPR036426">
    <property type="entry name" value="Bulb-type_lectin_dom_sf"/>
</dbReference>
<evidence type="ECO:0000256" key="11">
    <source>
        <dbReference type="ARBA" id="ARBA00022840"/>
    </source>
</evidence>
<evidence type="ECO:0000256" key="8">
    <source>
        <dbReference type="ARBA" id="ARBA00022734"/>
    </source>
</evidence>
<dbReference type="CDD" id="cd14066">
    <property type="entry name" value="STKc_IRAK"/>
    <property type="match status" value="1"/>
</dbReference>
<dbReference type="InterPro" id="IPR051343">
    <property type="entry name" value="G-type_lectin_kinases/EP1-like"/>
</dbReference>
<keyword evidence="6 22" id="KW-0812">Transmembrane</keyword>
<feature type="domain" description="Bulb-type lectin" evidence="25">
    <location>
        <begin position="1"/>
        <end position="126"/>
    </location>
</feature>
<feature type="domain" description="Protein kinase" evidence="23">
    <location>
        <begin position="386"/>
        <end position="661"/>
    </location>
</feature>
<dbReference type="PIRSF" id="PIRSF000641">
    <property type="entry name" value="SRK"/>
    <property type="match status" value="1"/>
</dbReference>
<dbReference type="Proteomes" id="UP001188597">
    <property type="component" value="Unassembled WGS sequence"/>
</dbReference>
<evidence type="ECO:0000256" key="3">
    <source>
        <dbReference type="ARBA" id="ARBA00022536"/>
    </source>
</evidence>
<dbReference type="InterPro" id="IPR000742">
    <property type="entry name" value="EGF"/>
</dbReference>
<evidence type="ECO:0000256" key="9">
    <source>
        <dbReference type="ARBA" id="ARBA00022741"/>
    </source>
</evidence>
<keyword evidence="16" id="KW-0325">Glycoprotein</keyword>
<dbReference type="PROSITE" id="PS50011">
    <property type="entry name" value="PROTEIN_KINASE_DOM"/>
    <property type="match status" value="1"/>
</dbReference>
<dbReference type="GO" id="GO:0016020">
    <property type="term" value="C:membrane"/>
    <property type="evidence" value="ECO:0007669"/>
    <property type="project" value="UniProtKB-SubCell"/>
</dbReference>
<organism evidence="26 27">
    <name type="scientific">Escallonia herrerae</name>
    <dbReference type="NCBI Taxonomy" id="1293975"/>
    <lineage>
        <taxon>Eukaryota</taxon>
        <taxon>Viridiplantae</taxon>
        <taxon>Streptophyta</taxon>
        <taxon>Embryophyta</taxon>
        <taxon>Tracheophyta</taxon>
        <taxon>Spermatophyta</taxon>
        <taxon>Magnoliopsida</taxon>
        <taxon>eudicotyledons</taxon>
        <taxon>Gunneridae</taxon>
        <taxon>Pentapetalae</taxon>
        <taxon>asterids</taxon>
        <taxon>campanulids</taxon>
        <taxon>Escalloniales</taxon>
        <taxon>Escalloniaceae</taxon>
        <taxon>Escallonia</taxon>
    </lineage>
</organism>
<dbReference type="EMBL" id="JAVXUP010002022">
    <property type="protein sequence ID" value="KAK3006217.1"/>
    <property type="molecule type" value="Genomic_DNA"/>
</dbReference>
<keyword evidence="14" id="KW-1015">Disulfide bond</keyword>
<dbReference type="PANTHER" id="PTHR47976:SF1">
    <property type="entry name" value="G-TYPE LECTIN S-RECEPTOR-LIKE SERINE_THREONINE-PROTEIN KINASE SD2-5"/>
    <property type="match status" value="1"/>
</dbReference>
<evidence type="ECO:0000256" key="17">
    <source>
        <dbReference type="ARBA" id="ARBA00047899"/>
    </source>
</evidence>
<dbReference type="PROSITE" id="PS00108">
    <property type="entry name" value="PROTEIN_KINASE_ST"/>
    <property type="match status" value="1"/>
</dbReference>
<keyword evidence="27" id="KW-1185">Reference proteome</keyword>
<comment type="catalytic activity">
    <reaction evidence="17 19">
        <text>L-threonyl-[protein] + ATP = O-phospho-L-threonyl-[protein] + ADP + H(+)</text>
        <dbReference type="Rhea" id="RHEA:46608"/>
        <dbReference type="Rhea" id="RHEA-COMP:11060"/>
        <dbReference type="Rhea" id="RHEA-COMP:11605"/>
        <dbReference type="ChEBI" id="CHEBI:15378"/>
        <dbReference type="ChEBI" id="CHEBI:30013"/>
        <dbReference type="ChEBI" id="CHEBI:30616"/>
        <dbReference type="ChEBI" id="CHEBI:61977"/>
        <dbReference type="ChEBI" id="CHEBI:456216"/>
        <dbReference type="EC" id="2.7.11.1"/>
    </reaction>
</comment>
<comment type="catalytic activity">
    <reaction evidence="18 19">
        <text>L-seryl-[protein] + ATP = O-phospho-L-seryl-[protein] + ADP + H(+)</text>
        <dbReference type="Rhea" id="RHEA:17989"/>
        <dbReference type="Rhea" id="RHEA-COMP:9863"/>
        <dbReference type="Rhea" id="RHEA-COMP:11604"/>
        <dbReference type="ChEBI" id="CHEBI:15378"/>
        <dbReference type="ChEBI" id="CHEBI:29999"/>
        <dbReference type="ChEBI" id="CHEBI:30616"/>
        <dbReference type="ChEBI" id="CHEBI:83421"/>
        <dbReference type="ChEBI" id="CHEBI:456216"/>
        <dbReference type="EC" id="2.7.11.1"/>
    </reaction>
</comment>
<evidence type="ECO:0000256" key="14">
    <source>
        <dbReference type="ARBA" id="ARBA00023157"/>
    </source>
</evidence>
<evidence type="ECO:0000259" key="24">
    <source>
        <dbReference type="PROSITE" id="PS50026"/>
    </source>
</evidence>
<keyword evidence="8" id="KW-0430">Lectin</keyword>
<evidence type="ECO:0000256" key="20">
    <source>
        <dbReference type="PROSITE-ProRule" id="PRU00076"/>
    </source>
</evidence>
<reference evidence="26" key="1">
    <citation type="submission" date="2022-12" db="EMBL/GenBank/DDBJ databases">
        <title>Draft genome assemblies for two species of Escallonia (Escalloniales).</title>
        <authorList>
            <person name="Chanderbali A."/>
            <person name="Dervinis C."/>
            <person name="Anghel I."/>
            <person name="Soltis D."/>
            <person name="Soltis P."/>
            <person name="Zapata F."/>
        </authorList>
    </citation>
    <scope>NUCLEOTIDE SEQUENCE</scope>
    <source>
        <strain evidence="26">UCBG64.0493</strain>
        <tissue evidence="26">Leaf</tissue>
    </source>
</reference>
<dbReference type="SUPFAM" id="SSF51110">
    <property type="entry name" value="alpha-D-mannose-specific plant lectins"/>
    <property type="match status" value="1"/>
</dbReference>
<evidence type="ECO:0000256" key="18">
    <source>
        <dbReference type="ARBA" id="ARBA00048679"/>
    </source>
</evidence>
<dbReference type="InterPro" id="IPR024171">
    <property type="entry name" value="SRK-like_kinase"/>
</dbReference>